<evidence type="ECO:0000256" key="4">
    <source>
        <dbReference type="ARBA" id="ARBA00022475"/>
    </source>
</evidence>
<dbReference type="GO" id="GO:0042910">
    <property type="term" value="F:xenobiotic transmembrane transporter activity"/>
    <property type="evidence" value="ECO:0007669"/>
    <property type="project" value="InterPro"/>
</dbReference>
<evidence type="ECO:0000256" key="5">
    <source>
        <dbReference type="ARBA" id="ARBA00022692"/>
    </source>
</evidence>
<feature type="transmembrane region" description="Helical" evidence="10">
    <location>
        <begin position="259"/>
        <end position="284"/>
    </location>
</feature>
<dbReference type="PANTHER" id="PTHR43298:SF2">
    <property type="entry name" value="FMN_FAD EXPORTER YEEO-RELATED"/>
    <property type="match status" value="1"/>
</dbReference>
<feature type="transmembrane region" description="Helical" evidence="10">
    <location>
        <begin position="290"/>
        <end position="310"/>
    </location>
</feature>
<dbReference type="EMBL" id="JACHGY010000001">
    <property type="protein sequence ID" value="MBB6430704.1"/>
    <property type="molecule type" value="Genomic_DNA"/>
</dbReference>
<keyword evidence="5 10" id="KW-0812">Transmembrane</keyword>
<organism evidence="11 12">
    <name type="scientific">Algisphaera agarilytica</name>
    <dbReference type="NCBI Taxonomy" id="1385975"/>
    <lineage>
        <taxon>Bacteria</taxon>
        <taxon>Pseudomonadati</taxon>
        <taxon>Planctomycetota</taxon>
        <taxon>Phycisphaerae</taxon>
        <taxon>Phycisphaerales</taxon>
        <taxon>Phycisphaeraceae</taxon>
        <taxon>Algisphaera</taxon>
    </lineage>
</organism>
<evidence type="ECO:0000256" key="3">
    <source>
        <dbReference type="ARBA" id="ARBA00022449"/>
    </source>
</evidence>
<feature type="transmembrane region" description="Helical" evidence="10">
    <location>
        <begin position="54"/>
        <end position="79"/>
    </location>
</feature>
<feature type="transmembrane region" description="Helical" evidence="10">
    <location>
        <begin position="100"/>
        <end position="121"/>
    </location>
</feature>
<keyword evidence="12" id="KW-1185">Reference proteome</keyword>
<feature type="transmembrane region" description="Helical" evidence="10">
    <location>
        <begin position="172"/>
        <end position="192"/>
    </location>
</feature>
<keyword evidence="4" id="KW-1003">Cell membrane</keyword>
<dbReference type="GO" id="GO:0015297">
    <property type="term" value="F:antiporter activity"/>
    <property type="evidence" value="ECO:0007669"/>
    <property type="project" value="UniProtKB-KW"/>
</dbReference>
<evidence type="ECO:0000256" key="2">
    <source>
        <dbReference type="ARBA" id="ARBA00022448"/>
    </source>
</evidence>
<evidence type="ECO:0000256" key="8">
    <source>
        <dbReference type="ARBA" id="ARBA00023136"/>
    </source>
</evidence>
<feature type="transmembrane region" description="Helical" evidence="10">
    <location>
        <begin position="367"/>
        <end position="383"/>
    </location>
</feature>
<dbReference type="InterPro" id="IPR002528">
    <property type="entry name" value="MATE_fam"/>
</dbReference>
<comment type="subcellular location">
    <subcellularLocation>
        <location evidence="1">Cell membrane</location>
        <topology evidence="1">Multi-pass membrane protein</topology>
    </subcellularLocation>
</comment>
<keyword evidence="3" id="KW-0050">Antiport</keyword>
<dbReference type="AlphaFoldDB" id="A0A7X0HAC2"/>
<evidence type="ECO:0000313" key="12">
    <source>
        <dbReference type="Proteomes" id="UP000541810"/>
    </source>
</evidence>
<keyword evidence="2" id="KW-0813">Transport</keyword>
<dbReference type="Proteomes" id="UP000541810">
    <property type="component" value="Unassembled WGS sequence"/>
</dbReference>
<feature type="transmembrane region" description="Helical" evidence="10">
    <location>
        <begin position="423"/>
        <end position="442"/>
    </location>
</feature>
<feature type="transmembrane region" description="Helical" evidence="10">
    <location>
        <begin position="204"/>
        <end position="226"/>
    </location>
</feature>
<keyword evidence="6 10" id="KW-1133">Transmembrane helix</keyword>
<sequence length="456" mass="49682">MSRLFPSPPPRALGSQKVNRKILVIAWPVMLSALSQTLLTNIDFIMVGQVSTDALAAVGVASTFMTLFYIIGGSLSFGLSTCVSIRLGEQDRVLAGRVSVHGLIFGVLLGALLFVVSRSLLSPVFGSMELEAAVHRIALEYSELFVWGLWLAPLGAMAAAVFGAYTRTRQVLVSSLIMVVVNLVGDYMLIFGKFGAPAMGARGAALASVLAVATSTVYLAAAMWWLRRPLGLSLPRSPKLFAQTVATILRLGISTTVEWLLWFVGIFIITIWLAPFGAVHLALFHVSMKLQGLLMLAVRGFTVANNAMIGRAHGGQQPRRISMWHYHNLRLCLMSLIPGVLLLMVWPSWVFGWFIEIDEVRQIGSPFWIGTAVVGVVAARMINTVTGSSLRSVGVLLFFIYLLLISQAITLGFGYTVLRVMQWGFWGALAAAALDEVFRGVVSTVKLRRLMQPDAR</sequence>
<evidence type="ECO:0000256" key="10">
    <source>
        <dbReference type="SAM" id="Phobius"/>
    </source>
</evidence>
<dbReference type="NCBIfam" id="TIGR00797">
    <property type="entry name" value="matE"/>
    <property type="match status" value="1"/>
</dbReference>
<feature type="transmembrane region" description="Helical" evidence="10">
    <location>
        <begin position="21"/>
        <end position="42"/>
    </location>
</feature>
<comment type="caution">
    <text evidence="11">The sequence shown here is derived from an EMBL/GenBank/DDBJ whole genome shotgun (WGS) entry which is preliminary data.</text>
</comment>
<dbReference type="GO" id="GO:0005886">
    <property type="term" value="C:plasma membrane"/>
    <property type="evidence" value="ECO:0007669"/>
    <property type="project" value="UniProtKB-SubCell"/>
</dbReference>
<feature type="transmembrane region" description="Helical" evidence="10">
    <location>
        <begin position="144"/>
        <end position="165"/>
    </location>
</feature>
<keyword evidence="7" id="KW-0406">Ion transport</keyword>
<dbReference type="RefSeq" id="WP_184678202.1">
    <property type="nucleotide sequence ID" value="NZ_JACHGY010000001.1"/>
</dbReference>
<dbReference type="PIRSF" id="PIRSF006603">
    <property type="entry name" value="DinF"/>
    <property type="match status" value="1"/>
</dbReference>
<name>A0A7X0HAC2_9BACT</name>
<dbReference type="PANTHER" id="PTHR43298">
    <property type="entry name" value="MULTIDRUG RESISTANCE PROTEIN NORM-RELATED"/>
    <property type="match status" value="1"/>
</dbReference>
<keyword evidence="8 10" id="KW-0472">Membrane</keyword>
<proteinExistence type="predicted"/>
<dbReference type="Pfam" id="PF01554">
    <property type="entry name" value="MatE"/>
    <property type="match status" value="2"/>
</dbReference>
<dbReference type="InterPro" id="IPR050222">
    <property type="entry name" value="MATE_MdtK"/>
</dbReference>
<accession>A0A7X0HAC2</accession>
<evidence type="ECO:0000256" key="7">
    <source>
        <dbReference type="ARBA" id="ARBA00023065"/>
    </source>
</evidence>
<evidence type="ECO:0000256" key="9">
    <source>
        <dbReference type="ARBA" id="ARBA00031636"/>
    </source>
</evidence>
<dbReference type="InterPro" id="IPR048279">
    <property type="entry name" value="MdtK-like"/>
</dbReference>
<feature type="transmembrane region" description="Helical" evidence="10">
    <location>
        <begin position="331"/>
        <end position="355"/>
    </location>
</feature>
<feature type="transmembrane region" description="Helical" evidence="10">
    <location>
        <begin position="395"/>
        <end position="417"/>
    </location>
</feature>
<protein>
    <recommendedName>
        <fullName evidence="9">Multidrug-efflux transporter</fullName>
    </recommendedName>
</protein>
<reference evidence="11 12" key="1">
    <citation type="submission" date="2020-08" db="EMBL/GenBank/DDBJ databases">
        <title>Genomic Encyclopedia of Type Strains, Phase IV (KMG-IV): sequencing the most valuable type-strain genomes for metagenomic binning, comparative biology and taxonomic classification.</title>
        <authorList>
            <person name="Goeker M."/>
        </authorList>
    </citation>
    <scope>NUCLEOTIDE SEQUENCE [LARGE SCALE GENOMIC DNA]</scope>
    <source>
        <strain evidence="11 12">DSM 103725</strain>
    </source>
</reference>
<evidence type="ECO:0000256" key="6">
    <source>
        <dbReference type="ARBA" id="ARBA00022989"/>
    </source>
</evidence>
<gene>
    <name evidence="11" type="ORF">HNQ40_002510</name>
</gene>
<evidence type="ECO:0000256" key="1">
    <source>
        <dbReference type="ARBA" id="ARBA00004651"/>
    </source>
</evidence>
<evidence type="ECO:0000313" key="11">
    <source>
        <dbReference type="EMBL" id="MBB6430704.1"/>
    </source>
</evidence>
<dbReference type="GO" id="GO:0006811">
    <property type="term" value="P:monoatomic ion transport"/>
    <property type="evidence" value="ECO:0007669"/>
    <property type="project" value="UniProtKB-KW"/>
</dbReference>